<protein>
    <recommendedName>
        <fullName evidence="6">TATA binding protein 2</fullName>
    </recommendedName>
</protein>
<dbReference type="EMBL" id="JAJFAZ020000007">
    <property type="protein sequence ID" value="KAI5316360.1"/>
    <property type="molecule type" value="Genomic_DNA"/>
</dbReference>
<keyword evidence="2" id="KW-0238">DNA-binding</keyword>
<keyword evidence="3" id="KW-0804">Transcription</keyword>
<reference evidence="4 5" key="1">
    <citation type="journal article" date="2022" name="G3 (Bethesda)">
        <title>Whole-genome sequence and methylome profiling of the almond [Prunus dulcis (Mill.) D.A. Webb] cultivar 'Nonpareil'.</title>
        <authorList>
            <person name="D'Amico-Willman K.M."/>
            <person name="Ouma W.Z."/>
            <person name="Meulia T."/>
            <person name="Sideli G.M."/>
            <person name="Gradziel T.M."/>
            <person name="Fresnedo-Ramirez J."/>
        </authorList>
    </citation>
    <scope>NUCLEOTIDE SEQUENCE [LARGE SCALE GENOMIC DNA]</scope>
    <source>
        <strain evidence="4">Clone GOH B32 T37-40</strain>
    </source>
</reference>
<dbReference type="InterPro" id="IPR012295">
    <property type="entry name" value="TBP_dom_sf"/>
</dbReference>
<dbReference type="Proteomes" id="UP001054821">
    <property type="component" value="Chromosome 7"/>
</dbReference>
<evidence type="ECO:0000256" key="1">
    <source>
        <dbReference type="ARBA" id="ARBA00005560"/>
    </source>
</evidence>
<evidence type="ECO:0000256" key="2">
    <source>
        <dbReference type="ARBA" id="ARBA00023125"/>
    </source>
</evidence>
<name>A0AAD4YPA0_PRUDU</name>
<dbReference type="PANTHER" id="PTHR10126">
    <property type="entry name" value="TATA-BOX BINDING PROTEIN"/>
    <property type="match status" value="1"/>
</dbReference>
<sequence length="145" mass="16139">MTVLLKPWKRVKKRSKLGPRACHLQHPGTETLGDQPEADGGFEVLSLDLRQIALEARNAEYNPKCFATVIVRIREPKTTALIFASGKMVCTGTKSEQQSEVAARKDFKIQNIVGSCDVKFPIRLECLAYSPMGPFQAMSRNVFQG</sequence>
<dbReference type="AlphaFoldDB" id="A0AAD4YPA0"/>
<comment type="similarity">
    <text evidence="1">Belongs to the TBP family.</text>
</comment>
<proteinExistence type="inferred from homology"/>
<gene>
    <name evidence="4" type="ORF">L3X38_036067</name>
</gene>
<dbReference type="GO" id="GO:0003677">
    <property type="term" value="F:DNA binding"/>
    <property type="evidence" value="ECO:0007669"/>
    <property type="project" value="UniProtKB-KW"/>
</dbReference>
<organism evidence="4 5">
    <name type="scientific">Prunus dulcis</name>
    <name type="common">Almond</name>
    <name type="synonym">Amygdalus dulcis</name>
    <dbReference type="NCBI Taxonomy" id="3755"/>
    <lineage>
        <taxon>Eukaryota</taxon>
        <taxon>Viridiplantae</taxon>
        <taxon>Streptophyta</taxon>
        <taxon>Embryophyta</taxon>
        <taxon>Tracheophyta</taxon>
        <taxon>Spermatophyta</taxon>
        <taxon>Magnoliopsida</taxon>
        <taxon>eudicotyledons</taxon>
        <taxon>Gunneridae</taxon>
        <taxon>Pentapetalae</taxon>
        <taxon>rosids</taxon>
        <taxon>fabids</taxon>
        <taxon>Rosales</taxon>
        <taxon>Rosaceae</taxon>
        <taxon>Amygdaloideae</taxon>
        <taxon>Amygdaleae</taxon>
        <taxon>Prunus</taxon>
    </lineage>
</organism>
<evidence type="ECO:0000313" key="4">
    <source>
        <dbReference type="EMBL" id="KAI5316360.1"/>
    </source>
</evidence>
<evidence type="ECO:0000313" key="5">
    <source>
        <dbReference type="Proteomes" id="UP001054821"/>
    </source>
</evidence>
<evidence type="ECO:0008006" key="6">
    <source>
        <dbReference type="Google" id="ProtNLM"/>
    </source>
</evidence>
<accession>A0AAD4YPA0</accession>
<comment type="caution">
    <text evidence="4">The sequence shown here is derived from an EMBL/GenBank/DDBJ whole genome shotgun (WGS) entry which is preliminary data.</text>
</comment>
<dbReference type="Pfam" id="PF00352">
    <property type="entry name" value="TBP"/>
    <property type="match status" value="1"/>
</dbReference>
<dbReference type="InterPro" id="IPR000814">
    <property type="entry name" value="TBP"/>
</dbReference>
<dbReference type="Gene3D" id="3.30.310.10">
    <property type="entry name" value="TATA-Binding Protein"/>
    <property type="match status" value="2"/>
</dbReference>
<keyword evidence="5" id="KW-1185">Reference proteome</keyword>
<dbReference type="PRINTS" id="PR00686">
    <property type="entry name" value="TIFACTORIID"/>
</dbReference>
<evidence type="ECO:0000256" key="3">
    <source>
        <dbReference type="ARBA" id="ARBA00023163"/>
    </source>
</evidence>
<dbReference type="GO" id="GO:0006352">
    <property type="term" value="P:DNA-templated transcription initiation"/>
    <property type="evidence" value="ECO:0007669"/>
    <property type="project" value="InterPro"/>
</dbReference>
<dbReference type="SUPFAM" id="SSF55945">
    <property type="entry name" value="TATA-box binding protein-like"/>
    <property type="match status" value="1"/>
</dbReference>